<dbReference type="Pfam" id="PF00903">
    <property type="entry name" value="Glyoxalase"/>
    <property type="match status" value="1"/>
</dbReference>
<keyword evidence="6" id="KW-0456">Lyase</keyword>
<dbReference type="GO" id="GO:0005737">
    <property type="term" value="C:cytoplasm"/>
    <property type="evidence" value="ECO:0007669"/>
    <property type="project" value="TreeGrafter"/>
</dbReference>
<dbReference type="PANTHER" id="PTHR46036:SF5">
    <property type="entry name" value="LACTOYLGLUTATHIONE LYASE"/>
    <property type="match status" value="1"/>
</dbReference>
<dbReference type="PROSITE" id="PS51819">
    <property type="entry name" value="VOC"/>
    <property type="match status" value="1"/>
</dbReference>
<dbReference type="Gene3D" id="3.10.180.10">
    <property type="entry name" value="2,3-Dihydroxybiphenyl 1,2-Dioxygenase, domain 1"/>
    <property type="match status" value="1"/>
</dbReference>
<dbReference type="PANTHER" id="PTHR46036">
    <property type="entry name" value="LACTOYLGLUTATHIONE LYASE"/>
    <property type="match status" value="1"/>
</dbReference>
<evidence type="ECO:0000256" key="4">
    <source>
        <dbReference type="ARBA" id="ARBA00033298"/>
    </source>
</evidence>
<proteinExistence type="predicted"/>
<name>A0AAV5NNB5_9VIBR</name>
<gene>
    <name evidence="6" type="ORF">GCM10007932_14800</name>
</gene>
<dbReference type="Proteomes" id="UP001156690">
    <property type="component" value="Unassembled WGS sequence"/>
</dbReference>
<dbReference type="InterPro" id="IPR029068">
    <property type="entry name" value="Glyas_Bleomycin-R_OHBP_Dase"/>
</dbReference>
<evidence type="ECO:0000313" key="7">
    <source>
        <dbReference type="Proteomes" id="UP001156690"/>
    </source>
</evidence>
<feature type="domain" description="VOC" evidence="5">
    <location>
        <begin position="3"/>
        <end position="126"/>
    </location>
</feature>
<dbReference type="InterPro" id="IPR004360">
    <property type="entry name" value="Glyas_Fos-R_dOase_dom"/>
</dbReference>
<dbReference type="InterPro" id="IPR037523">
    <property type="entry name" value="VOC_core"/>
</dbReference>
<evidence type="ECO:0000256" key="2">
    <source>
        <dbReference type="ARBA" id="ARBA00030892"/>
    </source>
</evidence>
<dbReference type="GO" id="GO:0019243">
    <property type="term" value="P:methylglyoxal catabolic process to D-lactate via S-lactoyl-glutathione"/>
    <property type="evidence" value="ECO:0007669"/>
    <property type="project" value="TreeGrafter"/>
</dbReference>
<dbReference type="AlphaFoldDB" id="A0AAV5NNB5"/>
<protein>
    <recommendedName>
        <fullName evidence="2">Aldoketomutase</fullName>
    </recommendedName>
    <alternativeName>
        <fullName evidence="1">Ketone-aldehyde mutase</fullName>
    </alternativeName>
    <alternativeName>
        <fullName evidence="3">Methylglyoxalase</fullName>
    </alternativeName>
    <alternativeName>
        <fullName evidence="4">S-D-lactoylglutathione methylglyoxal lyase</fullName>
    </alternativeName>
</protein>
<sequence>MTKAIHSMIRVFDLDKSLDFYNKALGLSVEDRFDFDGFSLIYLRNEETSFELELTYNHDQQEPYTHGSGYGHLAVSVENIDKHYQKVTEFGLDPTPVKEFFHNNERLAKFFFLQDPDGYKIEFIERDGRFE</sequence>
<evidence type="ECO:0000256" key="3">
    <source>
        <dbReference type="ARBA" id="ARBA00032460"/>
    </source>
</evidence>
<dbReference type="SUPFAM" id="SSF54593">
    <property type="entry name" value="Glyoxalase/Bleomycin resistance protein/Dihydroxybiphenyl dioxygenase"/>
    <property type="match status" value="1"/>
</dbReference>
<evidence type="ECO:0000256" key="1">
    <source>
        <dbReference type="ARBA" id="ARBA00030291"/>
    </source>
</evidence>
<dbReference type="GO" id="GO:0004462">
    <property type="term" value="F:lactoylglutathione lyase activity"/>
    <property type="evidence" value="ECO:0007669"/>
    <property type="project" value="TreeGrafter"/>
</dbReference>
<dbReference type="RefSeq" id="WP_126609037.1">
    <property type="nucleotide sequence ID" value="NZ_AP025145.1"/>
</dbReference>
<reference evidence="7" key="1">
    <citation type="journal article" date="2019" name="Int. J. Syst. Evol. Microbiol.">
        <title>The Global Catalogue of Microorganisms (GCM) 10K type strain sequencing project: providing services to taxonomists for standard genome sequencing and annotation.</title>
        <authorList>
            <consortium name="The Broad Institute Genomics Platform"/>
            <consortium name="The Broad Institute Genome Sequencing Center for Infectious Disease"/>
            <person name="Wu L."/>
            <person name="Ma J."/>
        </authorList>
    </citation>
    <scope>NUCLEOTIDE SEQUENCE [LARGE SCALE GENOMIC DNA]</scope>
    <source>
        <strain evidence="7">NBRC 15640</strain>
    </source>
</reference>
<keyword evidence="7" id="KW-1185">Reference proteome</keyword>
<organism evidence="6 7">
    <name type="scientific">Vibrio penaeicida</name>
    <dbReference type="NCBI Taxonomy" id="104609"/>
    <lineage>
        <taxon>Bacteria</taxon>
        <taxon>Pseudomonadati</taxon>
        <taxon>Pseudomonadota</taxon>
        <taxon>Gammaproteobacteria</taxon>
        <taxon>Vibrionales</taxon>
        <taxon>Vibrionaceae</taxon>
        <taxon>Vibrio</taxon>
    </lineage>
</organism>
<comment type="caution">
    <text evidence="6">The sequence shown here is derived from an EMBL/GenBank/DDBJ whole genome shotgun (WGS) entry which is preliminary data.</text>
</comment>
<accession>A0AAV5NNB5</accession>
<dbReference type="EMBL" id="BSNX01000012">
    <property type="protein sequence ID" value="GLQ72120.1"/>
    <property type="molecule type" value="Genomic_DNA"/>
</dbReference>
<evidence type="ECO:0000313" key="6">
    <source>
        <dbReference type="EMBL" id="GLQ72120.1"/>
    </source>
</evidence>
<evidence type="ECO:0000259" key="5">
    <source>
        <dbReference type="PROSITE" id="PS51819"/>
    </source>
</evidence>